<evidence type="ECO:0000313" key="1">
    <source>
        <dbReference type="EMBL" id="TCG11753.1"/>
    </source>
</evidence>
<dbReference type="Proteomes" id="UP000294192">
    <property type="component" value="Unassembled WGS sequence"/>
</dbReference>
<dbReference type="OrthoDB" id="399007at2"/>
<dbReference type="RefSeq" id="WP_131598550.1">
    <property type="nucleotide sequence ID" value="NZ_CBDBYK010000001.1"/>
</dbReference>
<reference evidence="1 2" key="1">
    <citation type="submission" date="2018-02" db="EMBL/GenBank/DDBJ databases">
        <title>Mycoplasma marinum and Mycoplasma todarodis sp. nov., moderately halophilic and psychrotolerant mycoplasmas isolated from cephalopods.</title>
        <authorList>
            <person name="Viver T."/>
        </authorList>
    </citation>
    <scope>NUCLEOTIDE SEQUENCE [LARGE SCALE GENOMIC DNA]</scope>
    <source>
        <strain evidence="1 2">PE</strain>
    </source>
</reference>
<protein>
    <submittedName>
        <fullName evidence="1">Uncharacterized protein</fullName>
    </submittedName>
</protein>
<proteinExistence type="predicted"/>
<dbReference type="NCBIfam" id="NF046010">
    <property type="entry name" value="MAG6790_fam"/>
    <property type="match status" value="1"/>
</dbReference>
<dbReference type="EMBL" id="PSZO01000003">
    <property type="protein sequence ID" value="TCG11753.1"/>
    <property type="molecule type" value="Genomic_DNA"/>
</dbReference>
<accession>A0A4R0XTE4</accession>
<keyword evidence="2" id="KW-1185">Reference proteome</keyword>
<organism evidence="1 2">
    <name type="scientific">Mycoplasma marinum</name>
    <dbReference type="NCBI Taxonomy" id="1937190"/>
    <lineage>
        <taxon>Bacteria</taxon>
        <taxon>Bacillati</taxon>
        <taxon>Mycoplasmatota</taxon>
        <taxon>Mollicutes</taxon>
        <taxon>Mycoplasmataceae</taxon>
        <taxon>Mycoplasma</taxon>
    </lineage>
</organism>
<name>A0A4R0XTE4_9MOLU</name>
<comment type="caution">
    <text evidence="1">The sequence shown here is derived from an EMBL/GenBank/DDBJ whole genome shotgun (WGS) entry which is preliminary data.</text>
</comment>
<dbReference type="AlphaFoldDB" id="A0A4R0XTE4"/>
<sequence>MYQYKAVLKSTKEIIAQGHTLEDIEKEVVGFRRGHKHGIHTDSNVQIEIFHILRDQKEGNGKDRLIKVV</sequence>
<evidence type="ECO:0000313" key="2">
    <source>
        <dbReference type="Proteomes" id="UP000294192"/>
    </source>
</evidence>
<gene>
    <name evidence="1" type="ORF">C4B24_01210</name>
</gene>